<protein>
    <submittedName>
        <fullName evidence="1">5428_t:CDS:1</fullName>
    </submittedName>
</protein>
<keyword evidence="2" id="KW-1185">Reference proteome</keyword>
<organism evidence="1 2">
    <name type="scientific">Dentiscutata erythropus</name>
    <dbReference type="NCBI Taxonomy" id="1348616"/>
    <lineage>
        <taxon>Eukaryota</taxon>
        <taxon>Fungi</taxon>
        <taxon>Fungi incertae sedis</taxon>
        <taxon>Mucoromycota</taxon>
        <taxon>Glomeromycotina</taxon>
        <taxon>Glomeromycetes</taxon>
        <taxon>Diversisporales</taxon>
        <taxon>Gigasporaceae</taxon>
        <taxon>Dentiscutata</taxon>
    </lineage>
</organism>
<dbReference type="Pfam" id="PF03645">
    <property type="entry name" value="Tctex-1"/>
    <property type="match status" value="1"/>
</dbReference>
<accession>A0A9N9GCH8</accession>
<sequence>MEIENLPVSLSTVTTSMTSTDSLITFSNSNDFVFQSQNGSGADSLLDSSLQLGAAFERRDHPILQLGAAYERRDSVDSTNQAPGWAREISREIKQKLLDLELKQYKYIVNVTIMENKAAGARLANSNKIHNDLLMIVELFRWCE</sequence>
<dbReference type="InterPro" id="IPR005334">
    <property type="entry name" value="Tctex-1-like"/>
</dbReference>
<comment type="caution">
    <text evidence="1">The sequence shown here is derived from an EMBL/GenBank/DDBJ whole genome shotgun (WGS) entry which is preliminary data.</text>
</comment>
<dbReference type="EMBL" id="CAJVPY010003745">
    <property type="protein sequence ID" value="CAG8600447.1"/>
    <property type="molecule type" value="Genomic_DNA"/>
</dbReference>
<dbReference type="AlphaFoldDB" id="A0A9N9GCH8"/>
<evidence type="ECO:0000313" key="1">
    <source>
        <dbReference type="EMBL" id="CAG8600447.1"/>
    </source>
</evidence>
<dbReference type="OrthoDB" id="10260741at2759"/>
<proteinExistence type="predicted"/>
<evidence type="ECO:0000313" key="2">
    <source>
        <dbReference type="Proteomes" id="UP000789405"/>
    </source>
</evidence>
<dbReference type="Gene3D" id="3.30.1140.40">
    <property type="entry name" value="Tctex-1"/>
    <property type="match status" value="1"/>
</dbReference>
<name>A0A9N9GCH8_9GLOM</name>
<gene>
    <name evidence="1" type="ORF">DERYTH_LOCUS7614</name>
</gene>
<dbReference type="InterPro" id="IPR038586">
    <property type="entry name" value="Tctex-1-like_sf"/>
</dbReference>
<dbReference type="Proteomes" id="UP000789405">
    <property type="component" value="Unassembled WGS sequence"/>
</dbReference>
<reference evidence="1" key="1">
    <citation type="submission" date="2021-06" db="EMBL/GenBank/DDBJ databases">
        <authorList>
            <person name="Kallberg Y."/>
            <person name="Tangrot J."/>
            <person name="Rosling A."/>
        </authorList>
    </citation>
    <scope>NUCLEOTIDE SEQUENCE</scope>
    <source>
        <strain evidence="1">MA453B</strain>
    </source>
</reference>